<dbReference type="RefSeq" id="WP_111590637.1">
    <property type="nucleotide sequence ID" value="NZ_QLMA01000001.1"/>
</dbReference>
<dbReference type="EMBL" id="QLMA01000001">
    <property type="protein sequence ID" value="RAJ87976.1"/>
    <property type="molecule type" value="Genomic_DNA"/>
</dbReference>
<keyword evidence="4" id="KW-0472">Membrane</keyword>
<comment type="subcellular location">
    <subcellularLocation>
        <location evidence="1">Cell outer membrane</location>
    </subcellularLocation>
</comment>
<evidence type="ECO:0000313" key="8">
    <source>
        <dbReference type="EMBL" id="RAJ87976.1"/>
    </source>
</evidence>
<feature type="domain" description="RagB/SusD" evidence="6">
    <location>
        <begin position="295"/>
        <end position="544"/>
    </location>
</feature>
<evidence type="ECO:0000256" key="1">
    <source>
        <dbReference type="ARBA" id="ARBA00004442"/>
    </source>
</evidence>
<dbReference type="OrthoDB" id="5694214at2"/>
<dbReference type="Pfam" id="PF14322">
    <property type="entry name" value="SusD-like_3"/>
    <property type="match status" value="1"/>
</dbReference>
<evidence type="ECO:0000259" key="7">
    <source>
        <dbReference type="Pfam" id="PF14322"/>
    </source>
</evidence>
<evidence type="ECO:0000313" key="9">
    <source>
        <dbReference type="Proteomes" id="UP000249819"/>
    </source>
</evidence>
<dbReference type="AlphaFoldDB" id="A0A327WEZ0"/>
<dbReference type="Proteomes" id="UP000249819">
    <property type="component" value="Unassembled WGS sequence"/>
</dbReference>
<keyword evidence="9" id="KW-1185">Reference proteome</keyword>
<sequence>MRKYTILLPVLACIGITACQKNVIEKEPLEFVNEDLVFDKLDSLGVFAERFLYNSYADLPSGFNRIGDNILDAGTDDAVPSNGTDAVQYFSNGQWTPFNLPDNRWEQNYGLIQKVNLFLSKIDQVPLKTAGLKDQWKNEARLLRAVAYFELIKRWGGVPLVGDKVFDINSNLSYSRNSYDECVKYIVTEIDTARKYLPVSYATAYYGRLTSGAAMALKSRVLLYAASTLNNPDNNLEKWQSAAQAAKDLIDTKNYALTAAYDDPYLKRKNSETILAYMTGQGYLVEMNNGPVGSKRGDLGRTNPTQELADEFEMANGKMISDASSGYSATAPYTNRDPRFYYTIFHNNMSWLGRNIETFDGGIDRPAGFGKANSGETRTGYYMRKFLTTSGTTSSYASSDHCFPIFRYAEILLNYAEALNEATGPTKEVYDAIEQIRKRAKLNPYTLPTGLSQDQMRARIRHERRVEMAFEEQRFWDIRRWKMADKVLNTPLHGMQITKNPDATFTYKAVEVTPTKFLADRMFLFPIPYKELVANPNMRQNPNW</sequence>
<protein>
    <submittedName>
        <fullName evidence="8">Putative outer membrane starch-binding protein</fullName>
    </submittedName>
</protein>
<keyword evidence="5" id="KW-0998">Cell outer membrane</keyword>
<gene>
    <name evidence="8" type="ORF">CLV59_101741</name>
</gene>
<keyword evidence="3" id="KW-0732">Signal</keyword>
<comment type="caution">
    <text evidence="8">The sequence shown here is derived from an EMBL/GenBank/DDBJ whole genome shotgun (WGS) entry which is preliminary data.</text>
</comment>
<dbReference type="GO" id="GO:0009279">
    <property type="term" value="C:cell outer membrane"/>
    <property type="evidence" value="ECO:0007669"/>
    <property type="project" value="UniProtKB-SubCell"/>
</dbReference>
<dbReference type="Gene3D" id="1.25.40.390">
    <property type="match status" value="1"/>
</dbReference>
<feature type="domain" description="SusD-like N-terminal" evidence="7">
    <location>
        <begin position="93"/>
        <end position="223"/>
    </location>
</feature>
<dbReference type="InterPro" id="IPR011990">
    <property type="entry name" value="TPR-like_helical_dom_sf"/>
</dbReference>
<organism evidence="8 9">
    <name type="scientific">Chitinophaga dinghuensis</name>
    <dbReference type="NCBI Taxonomy" id="1539050"/>
    <lineage>
        <taxon>Bacteria</taxon>
        <taxon>Pseudomonadati</taxon>
        <taxon>Bacteroidota</taxon>
        <taxon>Chitinophagia</taxon>
        <taxon>Chitinophagales</taxon>
        <taxon>Chitinophagaceae</taxon>
        <taxon>Chitinophaga</taxon>
    </lineage>
</organism>
<reference evidence="8 9" key="1">
    <citation type="submission" date="2018-06" db="EMBL/GenBank/DDBJ databases">
        <title>Genomic Encyclopedia of Archaeal and Bacterial Type Strains, Phase II (KMG-II): from individual species to whole genera.</title>
        <authorList>
            <person name="Goeker M."/>
        </authorList>
    </citation>
    <scope>NUCLEOTIDE SEQUENCE [LARGE SCALE GENOMIC DNA]</scope>
    <source>
        <strain evidence="8 9">DSM 29821</strain>
    </source>
</reference>
<dbReference type="SUPFAM" id="SSF48452">
    <property type="entry name" value="TPR-like"/>
    <property type="match status" value="1"/>
</dbReference>
<dbReference type="InterPro" id="IPR012944">
    <property type="entry name" value="SusD_RagB_dom"/>
</dbReference>
<dbReference type="PROSITE" id="PS51257">
    <property type="entry name" value="PROKAR_LIPOPROTEIN"/>
    <property type="match status" value="1"/>
</dbReference>
<comment type="similarity">
    <text evidence="2">Belongs to the SusD family.</text>
</comment>
<evidence type="ECO:0000256" key="2">
    <source>
        <dbReference type="ARBA" id="ARBA00006275"/>
    </source>
</evidence>
<accession>A0A327WEZ0</accession>
<evidence type="ECO:0000259" key="6">
    <source>
        <dbReference type="Pfam" id="PF07980"/>
    </source>
</evidence>
<proteinExistence type="inferred from homology"/>
<evidence type="ECO:0000256" key="5">
    <source>
        <dbReference type="ARBA" id="ARBA00023237"/>
    </source>
</evidence>
<evidence type="ECO:0000256" key="4">
    <source>
        <dbReference type="ARBA" id="ARBA00023136"/>
    </source>
</evidence>
<evidence type="ECO:0000256" key="3">
    <source>
        <dbReference type="ARBA" id="ARBA00022729"/>
    </source>
</evidence>
<dbReference type="InterPro" id="IPR033985">
    <property type="entry name" value="SusD-like_N"/>
</dbReference>
<dbReference type="Pfam" id="PF07980">
    <property type="entry name" value="SusD_RagB"/>
    <property type="match status" value="1"/>
</dbReference>
<name>A0A327WEZ0_9BACT</name>